<sequence>MMYLLSVLWSCIILLLCLNSNYIGGLALSLPDSHTCVIGAGYSGLAVSRYLKEFGVNFTVFEASRYVGGTWRFDPHVGLDEDGTPVLTSMYKYLRTNTPRQTMEFGGFPFPANAPSYPTGTCFYKYLQSFVKHFDLMPNIHVRSFVTSVKWIDHHWELTYTQTDERINNTVSCDFVIIANGQYVRPLLPNFPGQDIFNGSIIHSHDYREPETYKGRRVLLVGAGPSGLDLAGQLHNITAKLFHSHHLVYNQPKFSEHYFKKPDVEAFTTDGVVFKDGTIEEVDDVIFCTGYEFYHPFLDKSCGLTVSGKFILPLHQNIVNIRHPSMSFIGVVNKVITRVMDAQAEYVASLIAGKFKLPSQEEMLKIWLAHVYKLQYQHKKIIDVNTVGSDMDQYLGNLTKEAGVTRVPTVLTEIRDFNAKNRLEDLLNYRDYDYKIIDSNNYKRWHNGGGNRAEECPIEL</sequence>
<evidence type="ECO:0000256" key="1">
    <source>
        <dbReference type="ARBA" id="ARBA00009183"/>
    </source>
</evidence>
<dbReference type="PIRSF" id="PIRSF000332">
    <property type="entry name" value="FMO"/>
    <property type="match status" value="1"/>
</dbReference>
<dbReference type="PRINTS" id="PR00370">
    <property type="entry name" value="FMOXYGENASE"/>
</dbReference>
<keyword evidence="6" id="KW-0503">Monooxygenase</keyword>
<feature type="signal peptide" evidence="7">
    <location>
        <begin position="1"/>
        <end position="27"/>
    </location>
</feature>
<proteinExistence type="inferred from homology"/>
<keyword evidence="7" id="KW-0732">Signal</keyword>
<evidence type="ECO:0000256" key="7">
    <source>
        <dbReference type="SAM" id="SignalP"/>
    </source>
</evidence>
<dbReference type="GO" id="GO:0050660">
    <property type="term" value="F:flavin adenine dinucleotide binding"/>
    <property type="evidence" value="ECO:0007669"/>
    <property type="project" value="InterPro"/>
</dbReference>
<dbReference type="GO" id="GO:0004499">
    <property type="term" value="F:N,N-dimethylaniline monooxygenase activity"/>
    <property type="evidence" value="ECO:0007669"/>
    <property type="project" value="InterPro"/>
</dbReference>
<dbReference type="PANTHER" id="PTHR23023">
    <property type="entry name" value="DIMETHYLANILINE MONOOXYGENASE"/>
    <property type="match status" value="1"/>
</dbReference>
<feature type="chain" id="PRO_5046057127" description="Flavin-containing monooxygenase" evidence="7">
    <location>
        <begin position="28"/>
        <end position="460"/>
    </location>
</feature>
<dbReference type="InterPro" id="IPR036188">
    <property type="entry name" value="FAD/NAD-bd_sf"/>
</dbReference>
<keyword evidence="2 6" id="KW-0285">Flavoprotein</keyword>
<gene>
    <name evidence="9" type="primary">LOC113396077</name>
</gene>
<evidence type="ECO:0000256" key="5">
    <source>
        <dbReference type="ARBA" id="ARBA00023002"/>
    </source>
</evidence>
<evidence type="ECO:0000313" key="9">
    <source>
        <dbReference type="RefSeq" id="XP_026489645.2"/>
    </source>
</evidence>
<dbReference type="SUPFAM" id="SSF51905">
    <property type="entry name" value="FAD/NAD(P)-binding domain"/>
    <property type="match status" value="2"/>
</dbReference>
<name>A0A8B8HY65_VANTA</name>
<dbReference type="OrthoDB" id="66881at2759"/>
<keyword evidence="3 6" id="KW-0274">FAD</keyword>
<accession>A0A8B8HY65</accession>
<dbReference type="Pfam" id="PF00743">
    <property type="entry name" value="FMO-like"/>
    <property type="match status" value="2"/>
</dbReference>
<dbReference type="EC" id="1.-.-.-" evidence="6"/>
<dbReference type="GeneID" id="113396077"/>
<keyword evidence="8" id="KW-1185">Reference proteome</keyword>
<evidence type="ECO:0000256" key="2">
    <source>
        <dbReference type="ARBA" id="ARBA00022630"/>
    </source>
</evidence>
<dbReference type="AlphaFoldDB" id="A0A8B8HY65"/>
<evidence type="ECO:0000256" key="4">
    <source>
        <dbReference type="ARBA" id="ARBA00022857"/>
    </source>
</evidence>
<comment type="similarity">
    <text evidence="1 6">Belongs to the FMO family.</text>
</comment>
<evidence type="ECO:0000256" key="3">
    <source>
        <dbReference type="ARBA" id="ARBA00022827"/>
    </source>
</evidence>
<organism evidence="8 9">
    <name type="scientific">Vanessa tameamea</name>
    <name type="common">Kamehameha butterfly</name>
    <dbReference type="NCBI Taxonomy" id="334116"/>
    <lineage>
        <taxon>Eukaryota</taxon>
        <taxon>Metazoa</taxon>
        <taxon>Ecdysozoa</taxon>
        <taxon>Arthropoda</taxon>
        <taxon>Hexapoda</taxon>
        <taxon>Insecta</taxon>
        <taxon>Pterygota</taxon>
        <taxon>Neoptera</taxon>
        <taxon>Endopterygota</taxon>
        <taxon>Lepidoptera</taxon>
        <taxon>Glossata</taxon>
        <taxon>Ditrysia</taxon>
        <taxon>Papilionoidea</taxon>
        <taxon>Nymphalidae</taxon>
        <taxon>Nymphalinae</taxon>
        <taxon>Vanessa</taxon>
    </lineage>
</organism>
<dbReference type="RefSeq" id="XP_026489645.2">
    <property type="nucleotide sequence ID" value="XM_026633860.2"/>
</dbReference>
<evidence type="ECO:0000313" key="8">
    <source>
        <dbReference type="Proteomes" id="UP001652626"/>
    </source>
</evidence>
<dbReference type="InterPro" id="IPR000960">
    <property type="entry name" value="Flavin_mOase"/>
</dbReference>
<dbReference type="Proteomes" id="UP001652626">
    <property type="component" value="Chromosome 19"/>
</dbReference>
<evidence type="ECO:0000256" key="6">
    <source>
        <dbReference type="RuleBase" id="RU361177"/>
    </source>
</evidence>
<keyword evidence="4" id="KW-0521">NADP</keyword>
<dbReference type="OMA" id="VMIKEVN"/>
<protein>
    <recommendedName>
        <fullName evidence="6">Flavin-containing monooxygenase</fullName>
        <ecNumber evidence="6">1.-.-.-</ecNumber>
    </recommendedName>
</protein>
<comment type="cofactor">
    <cofactor evidence="6">
        <name>FAD</name>
        <dbReference type="ChEBI" id="CHEBI:57692"/>
    </cofactor>
</comment>
<dbReference type="InterPro" id="IPR050346">
    <property type="entry name" value="FMO-like"/>
</dbReference>
<dbReference type="GO" id="GO:0050661">
    <property type="term" value="F:NADP binding"/>
    <property type="evidence" value="ECO:0007669"/>
    <property type="project" value="InterPro"/>
</dbReference>
<keyword evidence="5 6" id="KW-0560">Oxidoreductase</keyword>
<reference evidence="9" key="1">
    <citation type="submission" date="2025-08" db="UniProtKB">
        <authorList>
            <consortium name="RefSeq"/>
        </authorList>
    </citation>
    <scope>IDENTIFICATION</scope>
    <source>
        <tissue evidence="9">Whole body</tissue>
    </source>
</reference>
<dbReference type="InterPro" id="IPR020946">
    <property type="entry name" value="Flavin_mOase-like"/>
</dbReference>
<dbReference type="Gene3D" id="3.50.50.60">
    <property type="entry name" value="FAD/NAD(P)-binding domain"/>
    <property type="match status" value="2"/>
</dbReference>